<reference evidence="2 3" key="1">
    <citation type="submission" date="2008-05" db="EMBL/GenBank/DDBJ databases">
        <title>Complete sequence of Chlorobium limicola DSM 245.</title>
        <authorList>
            <consortium name="US DOE Joint Genome Institute"/>
            <person name="Lucas S."/>
            <person name="Copeland A."/>
            <person name="Lapidus A."/>
            <person name="Glavina del Rio T."/>
            <person name="Dalin E."/>
            <person name="Tice H."/>
            <person name="Bruce D."/>
            <person name="Goodwin L."/>
            <person name="Pitluck S."/>
            <person name="Schmutz J."/>
            <person name="Larimer F."/>
            <person name="Land M."/>
            <person name="Hauser L."/>
            <person name="Kyrpides N."/>
            <person name="Ovchinnikova G."/>
            <person name="Zhao F."/>
            <person name="Li T."/>
            <person name="Liu Z."/>
            <person name="Overmann J."/>
            <person name="Bryant D.A."/>
            <person name="Richardson P."/>
        </authorList>
    </citation>
    <scope>NUCLEOTIDE SEQUENCE [LARGE SCALE GENOMIC DNA]</scope>
    <source>
        <strain evidence="3">DSM 245 / NBRC 103803 / 6330</strain>
    </source>
</reference>
<dbReference type="Gene3D" id="3.40.50.850">
    <property type="entry name" value="Isochorismatase-like"/>
    <property type="match status" value="1"/>
</dbReference>
<dbReference type="PANTHER" id="PTHR14119">
    <property type="entry name" value="HYDROLASE"/>
    <property type="match status" value="1"/>
</dbReference>
<dbReference type="KEGG" id="cli:Clim_0462"/>
<feature type="domain" description="Isochorismatase-like" evidence="1">
    <location>
        <begin position="7"/>
        <end position="156"/>
    </location>
</feature>
<dbReference type="EMBL" id="CP001097">
    <property type="protein sequence ID" value="ACD89555.1"/>
    <property type="molecule type" value="Genomic_DNA"/>
</dbReference>
<dbReference type="SUPFAM" id="SSF52499">
    <property type="entry name" value="Isochorismatase-like hydrolases"/>
    <property type="match status" value="1"/>
</dbReference>
<proteinExistence type="predicted"/>
<dbReference type="Proteomes" id="UP000008841">
    <property type="component" value="Chromosome"/>
</dbReference>
<accession>B3EG22</accession>
<dbReference type="CDD" id="cd01012">
    <property type="entry name" value="YcaC_related"/>
    <property type="match status" value="1"/>
</dbReference>
<dbReference type="RefSeq" id="WP_012465436.1">
    <property type="nucleotide sequence ID" value="NC_010803.1"/>
</dbReference>
<gene>
    <name evidence="2" type="ordered locus">Clim_0462</name>
</gene>
<organism evidence="2 3">
    <name type="scientific">Chlorobium limicola (strain DSM 245 / NBRC 103803 / 6330)</name>
    <dbReference type="NCBI Taxonomy" id="290315"/>
    <lineage>
        <taxon>Bacteria</taxon>
        <taxon>Pseudomonadati</taxon>
        <taxon>Chlorobiota</taxon>
        <taxon>Chlorobiia</taxon>
        <taxon>Chlorobiales</taxon>
        <taxon>Chlorobiaceae</taxon>
        <taxon>Chlorobium/Pelodictyon group</taxon>
        <taxon>Chlorobium</taxon>
    </lineage>
</organism>
<dbReference type="PANTHER" id="PTHR14119:SF3">
    <property type="entry name" value="ISOCHORISMATASE DOMAIN-CONTAINING PROTEIN 2"/>
    <property type="match status" value="1"/>
</dbReference>
<dbReference type="InterPro" id="IPR050993">
    <property type="entry name" value="Isochorismatase_domain"/>
</dbReference>
<dbReference type="GO" id="GO:0016787">
    <property type="term" value="F:hydrolase activity"/>
    <property type="evidence" value="ECO:0007669"/>
    <property type="project" value="UniProtKB-KW"/>
</dbReference>
<protein>
    <submittedName>
        <fullName evidence="2">Isochorismatase hydrolase</fullName>
    </submittedName>
</protein>
<dbReference type="HOGENOM" id="CLU_066901_0_1_10"/>
<dbReference type="OrthoDB" id="9789777at2"/>
<keyword evidence="2" id="KW-0378">Hydrolase</keyword>
<dbReference type="eggNOG" id="COG1335">
    <property type="taxonomic scope" value="Bacteria"/>
</dbReference>
<dbReference type="InterPro" id="IPR000868">
    <property type="entry name" value="Isochorismatase-like_dom"/>
</dbReference>
<dbReference type="Pfam" id="PF00857">
    <property type="entry name" value="Isochorismatase"/>
    <property type="match status" value="1"/>
</dbReference>
<name>B3EG22_CHLL2</name>
<evidence type="ECO:0000313" key="2">
    <source>
        <dbReference type="EMBL" id="ACD89555.1"/>
    </source>
</evidence>
<dbReference type="AlphaFoldDB" id="B3EG22"/>
<evidence type="ECO:0000259" key="1">
    <source>
        <dbReference type="Pfam" id="PF00857"/>
    </source>
</evidence>
<evidence type="ECO:0000313" key="3">
    <source>
        <dbReference type="Proteomes" id="UP000008841"/>
    </source>
</evidence>
<sequence length="180" mass="20308">MISPKETLLLLIDIQGRLAQRVYQADLVEQNIKKLIRACRILDVPILYTEQYPKGLGTTVAPLKELLGDLEPVEKITFSCCGTDTFMQRLRSFKRNDILVAGMETHVCVYQTSLELLEFGYNVHLVTDAVSSRSEDNRDLGIRCIEKAGGIPTSTEMSIFELLRIAEGERFKAVSKIIKE</sequence>
<dbReference type="InterPro" id="IPR036380">
    <property type="entry name" value="Isochorismatase-like_sf"/>
</dbReference>
<dbReference type="STRING" id="290315.Clim_0462"/>